<feature type="chain" id="PRO_5026853648" description="Cardiolipin synthetase" evidence="1">
    <location>
        <begin position="19"/>
        <end position="215"/>
    </location>
</feature>
<protein>
    <recommendedName>
        <fullName evidence="4">Cardiolipin synthetase</fullName>
    </recommendedName>
</protein>
<gene>
    <name evidence="2" type="ORF">GWK09_01085</name>
</gene>
<evidence type="ECO:0000313" key="3">
    <source>
        <dbReference type="Proteomes" id="UP000468443"/>
    </source>
</evidence>
<evidence type="ECO:0000313" key="2">
    <source>
        <dbReference type="EMBL" id="NER09098.1"/>
    </source>
</evidence>
<proteinExistence type="predicted"/>
<dbReference type="AlphaFoldDB" id="A0A6P0UBT1"/>
<name>A0A6P0UBT1_9FLAO</name>
<dbReference type="Proteomes" id="UP000468443">
    <property type="component" value="Unassembled WGS sequence"/>
</dbReference>
<keyword evidence="1" id="KW-0732">Signal</keyword>
<evidence type="ECO:0008006" key="4">
    <source>
        <dbReference type="Google" id="ProtNLM"/>
    </source>
</evidence>
<evidence type="ECO:0000256" key="1">
    <source>
        <dbReference type="SAM" id="SignalP"/>
    </source>
</evidence>
<accession>A0A6P0UBT1</accession>
<dbReference type="EMBL" id="JAABOP010000001">
    <property type="protein sequence ID" value="NER09098.1"/>
    <property type="molecule type" value="Genomic_DNA"/>
</dbReference>
<sequence length="215" mass="24570">MKRIAGFLFLLLLGCSDAELVSSWKNPDIVLFDASKVLVVGMTPNPEARQEFETRMVARFEQQGVEAMGSIDLFDVNFTLSARSEAELDDVEQSLLDKDFDAILFTKILGSETRQTLARKLSDLERGNGRFKDDYLSHQNIYYDDAYYDKFTVYIVETSLYCICVGKERELIWRGVLEVPDPIEAEQTMDEYIDLVVSAMEAEELIFRSGDRSQP</sequence>
<organism evidence="2 3">
    <name type="scientific">Muriicola jejuensis</name>
    <dbReference type="NCBI Taxonomy" id="504488"/>
    <lineage>
        <taxon>Bacteria</taxon>
        <taxon>Pseudomonadati</taxon>
        <taxon>Bacteroidota</taxon>
        <taxon>Flavobacteriia</taxon>
        <taxon>Flavobacteriales</taxon>
        <taxon>Flavobacteriaceae</taxon>
        <taxon>Muriicola</taxon>
    </lineage>
</organism>
<reference evidence="2 3" key="1">
    <citation type="submission" date="2020-01" db="EMBL/GenBank/DDBJ databases">
        <title>Muriicola jejuensis KCTC 22299.</title>
        <authorList>
            <person name="Wang G."/>
        </authorList>
    </citation>
    <scope>NUCLEOTIDE SEQUENCE [LARGE SCALE GENOMIC DNA]</scope>
    <source>
        <strain evidence="2 3">KCTC 22299</strain>
    </source>
</reference>
<dbReference type="PROSITE" id="PS51257">
    <property type="entry name" value="PROKAR_LIPOPROTEIN"/>
    <property type="match status" value="1"/>
</dbReference>
<dbReference type="RefSeq" id="WP_163691178.1">
    <property type="nucleotide sequence ID" value="NZ_FXTW01000001.1"/>
</dbReference>
<keyword evidence="3" id="KW-1185">Reference proteome</keyword>
<feature type="signal peptide" evidence="1">
    <location>
        <begin position="1"/>
        <end position="18"/>
    </location>
</feature>
<comment type="caution">
    <text evidence="2">The sequence shown here is derived from an EMBL/GenBank/DDBJ whole genome shotgun (WGS) entry which is preliminary data.</text>
</comment>